<dbReference type="PROSITE" id="PS50995">
    <property type="entry name" value="HTH_MARR_2"/>
    <property type="match status" value="1"/>
</dbReference>
<dbReference type="InterPro" id="IPR039422">
    <property type="entry name" value="MarR/SlyA-like"/>
</dbReference>
<dbReference type="Proteomes" id="UP000464495">
    <property type="component" value="Chromosome"/>
</dbReference>
<reference evidence="2 3" key="1">
    <citation type="submission" date="2019-12" db="EMBL/GenBank/DDBJ databases">
        <title>Complete genome sequence of Algicella marina strain 9Alg 56(T) isolated from the red alga Tichocarpus crinitus.</title>
        <authorList>
            <person name="Kim S.-G."/>
            <person name="Nedashkovskaya O.I."/>
        </authorList>
    </citation>
    <scope>NUCLEOTIDE SEQUENCE [LARGE SCALE GENOMIC DNA]</scope>
    <source>
        <strain evidence="2 3">9Alg 56</strain>
    </source>
</reference>
<name>A0A6P1T1W7_9RHOB</name>
<dbReference type="EMBL" id="CP046620">
    <property type="protein sequence ID" value="QHQ36914.1"/>
    <property type="molecule type" value="Genomic_DNA"/>
</dbReference>
<dbReference type="AlphaFoldDB" id="A0A6P1T1W7"/>
<dbReference type="PRINTS" id="PR00598">
    <property type="entry name" value="HTHMARR"/>
</dbReference>
<evidence type="ECO:0000259" key="1">
    <source>
        <dbReference type="PROSITE" id="PS50995"/>
    </source>
</evidence>
<keyword evidence="3" id="KW-1185">Reference proteome</keyword>
<accession>A0A6P1T1W7</accession>
<dbReference type="InterPro" id="IPR036388">
    <property type="entry name" value="WH-like_DNA-bd_sf"/>
</dbReference>
<dbReference type="RefSeq" id="WP_161863457.1">
    <property type="nucleotide sequence ID" value="NZ_CP046620.1"/>
</dbReference>
<dbReference type="InterPro" id="IPR036390">
    <property type="entry name" value="WH_DNA-bd_sf"/>
</dbReference>
<organism evidence="2 3">
    <name type="scientific">Algicella marina</name>
    <dbReference type="NCBI Taxonomy" id="2683284"/>
    <lineage>
        <taxon>Bacteria</taxon>
        <taxon>Pseudomonadati</taxon>
        <taxon>Pseudomonadota</taxon>
        <taxon>Alphaproteobacteria</taxon>
        <taxon>Rhodobacterales</taxon>
        <taxon>Paracoccaceae</taxon>
        <taxon>Algicella</taxon>
    </lineage>
</organism>
<evidence type="ECO:0000313" key="3">
    <source>
        <dbReference type="Proteomes" id="UP000464495"/>
    </source>
</evidence>
<dbReference type="GO" id="GO:0006950">
    <property type="term" value="P:response to stress"/>
    <property type="evidence" value="ECO:0007669"/>
    <property type="project" value="TreeGrafter"/>
</dbReference>
<feature type="domain" description="HTH marR-type" evidence="1">
    <location>
        <begin position="14"/>
        <end position="146"/>
    </location>
</feature>
<dbReference type="PANTHER" id="PTHR33164:SF43">
    <property type="entry name" value="HTH-TYPE TRANSCRIPTIONAL REPRESSOR YETL"/>
    <property type="match status" value="1"/>
</dbReference>
<protein>
    <submittedName>
        <fullName evidence="2">MarR family transcriptional regulator</fullName>
    </submittedName>
</protein>
<proteinExistence type="predicted"/>
<dbReference type="GO" id="GO:0003700">
    <property type="term" value="F:DNA-binding transcription factor activity"/>
    <property type="evidence" value="ECO:0007669"/>
    <property type="project" value="InterPro"/>
</dbReference>
<dbReference type="InterPro" id="IPR000835">
    <property type="entry name" value="HTH_MarR-typ"/>
</dbReference>
<dbReference type="KEGG" id="amaq:GO499_17865"/>
<dbReference type="SMART" id="SM00347">
    <property type="entry name" value="HTH_MARR"/>
    <property type="match status" value="1"/>
</dbReference>
<sequence length="153" mass="16534">MERSRQTGPGDATILTLVSEIATIDQLLHARLQKSLPKGMAVSHFTVLNHLAVSASEKTPAQLARSFNLTKGALTNTLAKLEAAGSVHIRPDWDDGRRKFVSISPAGRRTLAHASSAVEPVFNEILKTIDPEELRAALPLLRKLRQSLASPVG</sequence>
<dbReference type="SUPFAM" id="SSF46785">
    <property type="entry name" value="Winged helix' DNA-binding domain"/>
    <property type="match status" value="1"/>
</dbReference>
<gene>
    <name evidence="2" type="ORF">GO499_17865</name>
</gene>
<dbReference type="PANTHER" id="PTHR33164">
    <property type="entry name" value="TRANSCRIPTIONAL REGULATOR, MARR FAMILY"/>
    <property type="match status" value="1"/>
</dbReference>
<evidence type="ECO:0000313" key="2">
    <source>
        <dbReference type="EMBL" id="QHQ36914.1"/>
    </source>
</evidence>
<dbReference type="Gene3D" id="1.10.10.10">
    <property type="entry name" value="Winged helix-like DNA-binding domain superfamily/Winged helix DNA-binding domain"/>
    <property type="match status" value="1"/>
</dbReference>
<dbReference type="Pfam" id="PF12802">
    <property type="entry name" value="MarR_2"/>
    <property type="match status" value="1"/>
</dbReference>